<feature type="region of interest" description="Disordered" evidence="1">
    <location>
        <begin position="36"/>
        <end position="89"/>
    </location>
</feature>
<gene>
    <name evidence="4" type="ORF">BCL65_104248</name>
</gene>
<dbReference type="Pfam" id="PF19843">
    <property type="entry name" value="DUF6318"/>
    <property type="match status" value="1"/>
</dbReference>
<feature type="signal peptide" evidence="2">
    <location>
        <begin position="1"/>
        <end position="37"/>
    </location>
</feature>
<evidence type="ECO:0000313" key="5">
    <source>
        <dbReference type="Proteomes" id="UP000239895"/>
    </source>
</evidence>
<accession>A0ABX5EF77</accession>
<evidence type="ECO:0000256" key="2">
    <source>
        <dbReference type="SAM" id="SignalP"/>
    </source>
</evidence>
<reference evidence="4 5" key="1">
    <citation type="submission" date="2018-03" db="EMBL/GenBank/DDBJ databases">
        <title>Comparative analysis of microorganisms from saline springs in Andes Mountain Range, Colombia.</title>
        <authorList>
            <person name="Rubin E."/>
        </authorList>
    </citation>
    <scope>NUCLEOTIDE SEQUENCE [LARGE SCALE GENOMIC DNA]</scope>
    <source>
        <strain evidence="4 5">CG 23</strain>
    </source>
</reference>
<evidence type="ECO:0000313" key="4">
    <source>
        <dbReference type="EMBL" id="PRZ07805.1"/>
    </source>
</evidence>
<dbReference type="EMBL" id="PVTX01000004">
    <property type="protein sequence ID" value="PRZ07805.1"/>
    <property type="molecule type" value="Genomic_DNA"/>
</dbReference>
<evidence type="ECO:0000256" key="1">
    <source>
        <dbReference type="SAM" id="MobiDB-lite"/>
    </source>
</evidence>
<feature type="domain" description="DUF6318" evidence="3">
    <location>
        <begin position="78"/>
        <end position="212"/>
    </location>
</feature>
<name>A0ABX5EF77_9MICO</name>
<keyword evidence="5" id="KW-1185">Reference proteome</keyword>
<keyword evidence="2" id="KW-0732">Signal</keyword>
<feature type="chain" id="PRO_5046640484" description="DUF6318 domain-containing protein" evidence="2">
    <location>
        <begin position="38"/>
        <end position="219"/>
    </location>
</feature>
<proteinExistence type="predicted"/>
<feature type="compositionally biased region" description="Low complexity" evidence="1">
    <location>
        <begin position="48"/>
        <end position="64"/>
    </location>
</feature>
<protein>
    <recommendedName>
        <fullName evidence="3">DUF6318 domain-containing protein</fullName>
    </recommendedName>
</protein>
<dbReference type="InterPro" id="IPR046281">
    <property type="entry name" value="DUF6318"/>
</dbReference>
<evidence type="ECO:0000259" key="3">
    <source>
        <dbReference type="Pfam" id="PF19843"/>
    </source>
</evidence>
<dbReference type="Proteomes" id="UP000239895">
    <property type="component" value="Unassembled WGS sequence"/>
</dbReference>
<sequence length="219" mass="23158">MMRTTRHDPSVLAPRRPAAALVAVLATAVLVAGCTGADPEPESTASELPLPASVTASPSATVSPEPSPEPSDEVAAAGPERPAVMDKKDAEGAAAAAKYILSLEQPMMVTGDTAEWEARSHRSCEYCESRLDQAKTIAKRGDVFTGGDVEVVVDKVYQRDVVTGIWPMDITLTEAATTITGPDDEVIFEMATTSAERRAELGLRDGEWLLVELAPIPEG</sequence>
<dbReference type="RefSeq" id="WP_106266899.1">
    <property type="nucleotide sequence ID" value="NZ_PVTX01000004.1"/>
</dbReference>
<dbReference type="PROSITE" id="PS51257">
    <property type="entry name" value="PROKAR_LIPOPROTEIN"/>
    <property type="match status" value="1"/>
</dbReference>
<organism evidence="4 5">
    <name type="scientific">Isoptericola halotolerans</name>
    <dbReference type="NCBI Taxonomy" id="300560"/>
    <lineage>
        <taxon>Bacteria</taxon>
        <taxon>Bacillati</taxon>
        <taxon>Actinomycetota</taxon>
        <taxon>Actinomycetes</taxon>
        <taxon>Micrococcales</taxon>
        <taxon>Promicromonosporaceae</taxon>
        <taxon>Isoptericola</taxon>
    </lineage>
</organism>
<comment type="caution">
    <text evidence="4">The sequence shown here is derived from an EMBL/GenBank/DDBJ whole genome shotgun (WGS) entry which is preliminary data.</text>
</comment>